<evidence type="ECO:0000259" key="5">
    <source>
        <dbReference type="Pfam" id="PF20148"/>
    </source>
</evidence>
<evidence type="ECO:0000256" key="3">
    <source>
        <dbReference type="SAM" id="SignalP"/>
    </source>
</evidence>
<dbReference type="NCBIfam" id="TIGR03696">
    <property type="entry name" value="Rhs_assc_core"/>
    <property type="match status" value="1"/>
</dbReference>
<organism evidence="7 8">
    <name type="scientific">Hydrogenophaga crocea</name>
    <dbReference type="NCBI Taxonomy" id="2716225"/>
    <lineage>
        <taxon>Bacteria</taxon>
        <taxon>Pseudomonadati</taxon>
        <taxon>Pseudomonadota</taxon>
        <taxon>Betaproteobacteria</taxon>
        <taxon>Burkholderiales</taxon>
        <taxon>Comamonadaceae</taxon>
        <taxon>Hydrogenophaga</taxon>
    </lineage>
</organism>
<protein>
    <recommendedName>
        <fullName evidence="9">DUF2235 domain-containing protein</fullName>
    </recommendedName>
</protein>
<feature type="chain" id="PRO_5026142671" description="DUF2235 domain-containing protein" evidence="3">
    <location>
        <begin position="21"/>
        <end position="1651"/>
    </location>
</feature>
<dbReference type="InterPro" id="IPR022385">
    <property type="entry name" value="Rhs_assc_core"/>
</dbReference>
<evidence type="ECO:0000256" key="2">
    <source>
        <dbReference type="SAM" id="MobiDB-lite"/>
    </source>
</evidence>
<proteinExistence type="predicted"/>
<evidence type="ECO:0000313" key="7">
    <source>
        <dbReference type="EMBL" id="QIM51081.1"/>
    </source>
</evidence>
<dbReference type="RefSeq" id="WP_166224101.1">
    <property type="nucleotide sequence ID" value="NZ_CP049989.1"/>
</dbReference>
<feature type="domain" description="Teneurin-like YD-shell" evidence="6">
    <location>
        <begin position="1184"/>
        <end position="1263"/>
    </location>
</feature>
<dbReference type="PANTHER" id="PTHR32305">
    <property type="match status" value="1"/>
</dbReference>
<dbReference type="InterPro" id="IPR056823">
    <property type="entry name" value="TEN-like_YD-shell"/>
</dbReference>
<accession>A0A6G8IDA2</accession>
<keyword evidence="8" id="KW-1185">Reference proteome</keyword>
<feature type="domain" description="T6SS Phospholipase effector Tle1-like catalytic" evidence="4">
    <location>
        <begin position="1427"/>
        <end position="1542"/>
    </location>
</feature>
<reference evidence="7 8" key="1">
    <citation type="submission" date="2020-03" db="EMBL/GenBank/DDBJ databases">
        <title>Hydrogenophaga sp. nov. isolated from cyanobacterial mat.</title>
        <authorList>
            <person name="Thorat V."/>
            <person name="Kirdat K."/>
            <person name="Tiwarekar B."/>
            <person name="Costa E.D."/>
            <person name="Yadav A."/>
        </authorList>
    </citation>
    <scope>NUCLEOTIDE SEQUENCE [LARGE SCALE GENOMIC DNA]</scope>
    <source>
        <strain evidence="7 8">BA0156</strain>
    </source>
</reference>
<dbReference type="Pfam" id="PF20148">
    <property type="entry name" value="DUF6531"/>
    <property type="match status" value="1"/>
</dbReference>
<feature type="compositionally biased region" description="Basic and acidic residues" evidence="2">
    <location>
        <begin position="1049"/>
        <end position="1064"/>
    </location>
</feature>
<dbReference type="Pfam" id="PF25023">
    <property type="entry name" value="TEN_YD-shell"/>
    <property type="match status" value="1"/>
</dbReference>
<evidence type="ECO:0000256" key="1">
    <source>
        <dbReference type="ARBA" id="ARBA00022737"/>
    </source>
</evidence>
<evidence type="ECO:0000259" key="4">
    <source>
        <dbReference type="Pfam" id="PF09994"/>
    </source>
</evidence>
<sequence>MKRTMALLALLLCTTLAAHAACDPTQMCCAGGDGAGLGSPCGGAGVATLGNASGTDQGVGNPIHVIGGNKHQREVDMAALPGVLGLELVRHYNSAEHGKGVLGRGWRLSYESELSVRGDGLQIVQGDGTRLRFERVPQRPDTYRTREPLQGRVRAQAVAGGTQHVWTWADGRELRFDPRGRLEQIRVPSGEFLSLRHDERGWLREVIDPAGRRLVLHYPGRRGEHSEDGFRGVYAIDTPVGRFGYAHGAALPAGSRADPRERIASLVRVTAPAAAGQPARVRHYHHEDPRWPVLLTGISEQQGEPPPQRLSTWAYDAQGRAVLSFKGERRAGAPGLEQVRLQWLPTHGGRAGQGHTRLTNSLGQTTDYTTALVAGQPRILQVRGAGCAACGPANVRYAYDRLGRLVEETRLDARGRPVLTQRSERDAQGRVTQRSLVRYRRGRPLPAQWRVRYAYAPLDTSDPDALPEPQPLRIERPSVVAGRVHTLRLAYNAARQLLRVDESGYSPVDGQGRVVPNGVAIERSTGYGYATINGRSVRVQQDGPLPNGPLNSPADSDITRYGWDARGDRVVQITGPGGEGVRMAREPDTGRLRQAPEAAGHGAPAIREAFDAAGRLLWQADARGILRQASYDCEGHLLATRVVGAGIDQQERYERDARGRLRRVSDDSSAHTDLVRDEDGRLVASIDPLGRWTRYEREAAALRVVQAANTHQPLTLHHAIDAQGRWHTLGAEAHDGRRVLRRVTHRRWWDDFGREVAVEHPDSGRELRRFDAMDRLVGMLPADGSRITLERDTAGRLVQRRVTPPAGSANTPAQTVHYRYQGGALAAVEGPEQTERYARDEQGHVVEKAVSLRLNDGRWVRSTTRYRRDDQGLLAAQSLPDGSELQFERNGQGQVVALHWQAGPWAPFGAGRVTLARDLRRDLIGLTHIAYGNGIEGDWQRSRQGVLSRVAYTAAPHTAPGPREPRGLWDSRLRFDAAGNVLMSRDDASGLGAGVAQLALAYGPQDQLLQAVRNAGPDAPATTWRYHHDSLGDRLLAQQPGPGGGAAPTERDPGRDLPRDGAGRVLRDGTRQYAWDVLGRLTGVTQAGETTRYRHDHRGLRVAERGRRSQHHLHDDARHRIADLDAQGRITRQYVWLGERLLAVIDPPQPVPLRAPAEGVWQALGRAAALAWQGLRGARPAIRYVHANHLGAPVAATDERGATLWTAVYTPFGQRLPAPWSLSRGGFRLDLRLPGQWEDEATGLHANDQRVYDPQAGRYLSPDPLGLAGGLNAYAYVGNNPLGHVDPLGLVLFAFDGTDNTNDEEWLRARGGSVSNVWRFRQLYADGSARYITGVGTLHRDPNYGDIVPPWLDNALNYSGVARIDRMLRYFNDEADLALDDDAAMAVDIVGFSRGASEARDFANQIVAATRDGFYHYTAIGSDGAPQARCQRVDLRFMGLFDTVLSTNAGRDYQLAIPDAFTHVAQAVALNEYRGNTLHPYGSVGAFPLESIAQAANGPEEPGPGRTRIERGFVGAHADIGGGFGESENQLARVALVWMVEQAEAAGIRMQEAPSTVMANPVVHDRSNSILTGAPDPGAEDRQVRYGGGDRATQRQMPFVSGMSWADTGAFIDYLPPDDPQRQRFVTGTVDMAGYLDWLNRNGYGLNLKVE</sequence>
<dbReference type="Gene3D" id="2.180.10.10">
    <property type="entry name" value="RHS repeat-associated core"/>
    <property type="match status" value="3"/>
</dbReference>
<dbReference type="Proteomes" id="UP000503162">
    <property type="component" value="Chromosome"/>
</dbReference>
<keyword evidence="3" id="KW-0732">Signal</keyword>
<dbReference type="KEGG" id="hcz:G9Q37_02490"/>
<name>A0A6G8IDA2_9BURK</name>
<dbReference type="InterPro" id="IPR050708">
    <property type="entry name" value="T6SS_VgrG/RHS"/>
</dbReference>
<dbReference type="InterPro" id="IPR018712">
    <property type="entry name" value="Tle1-like_cat"/>
</dbReference>
<dbReference type="EMBL" id="CP049989">
    <property type="protein sequence ID" value="QIM51081.1"/>
    <property type="molecule type" value="Genomic_DNA"/>
</dbReference>
<dbReference type="PANTHER" id="PTHR32305:SF15">
    <property type="entry name" value="PROTEIN RHSA-RELATED"/>
    <property type="match status" value="1"/>
</dbReference>
<feature type="signal peptide" evidence="3">
    <location>
        <begin position="1"/>
        <end position="20"/>
    </location>
</feature>
<dbReference type="InterPro" id="IPR045351">
    <property type="entry name" value="DUF6531"/>
</dbReference>
<evidence type="ECO:0000259" key="6">
    <source>
        <dbReference type="Pfam" id="PF25023"/>
    </source>
</evidence>
<feature type="domain" description="DUF6531" evidence="5">
    <location>
        <begin position="60"/>
        <end position="133"/>
    </location>
</feature>
<dbReference type="Pfam" id="PF09994">
    <property type="entry name" value="T6SS_Tle1-like_cat"/>
    <property type="match status" value="1"/>
</dbReference>
<keyword evidence="1" id="KW-0677">Repeat</keyword>
<evidence type="ECO:0008006" key="9">
    <source>
        <dbReference type="Google" id="ProtNLM"/>
    </source>
</evidence>
<evidence type="ECO:0000313" key="8">
    <source>
        <dbReference type="Proteomes" id="UP000503162"/>
    </source>
</evidence>
<feature type="region of interest" description="Disordered" evidence="2">
    <location>
        <begin position="1034"/>
        <end position="1064"/>
    </location>
</feature>
<gene>
    <name evidence="7" type="ORF">G9Q37_02490</name>
</gene>